<name>A0ABT0C897_THEVL</name>
<proteinExistence type="inferred from homology"/>
<evidence type="ECO:0000256" key="2">
    <source>
        <dbReference type="SAM" id="MobiDB-lite"/>
    </source>
</evidence>
<evidence type="ECO:0000259" key="3">
    <source>
        <dbReference type="Pfam" id="PF02541"/>
    </source>
</evidence>
<dbReference type="PANTHER" id="PTHR30005:SF0">
    <property type="entry name" value="RETROGRADE REGULATION PROTEIN 2"/>
    <property type="match status" value="1"/>
</dbReference>
<dbReference type="Gene3D" id="1.10.3210.10">
    <property type="entry name" value="Hypothetical protein af1432"/>
    <property type="match status" value="1"/>
</dbReference>
<dbReference type="Proteomes" id="UP000830835">
    <property type="component" value="Unassembled WGS sequence"/>
</dbReference>
<dbReference type="InterPro" id="IPR050273">
    <property type="entry name" value="GppA/Ppx_hydrolase"/>
</dbReference>
<organism evidence="5 6">
    <name type="scientific">Thermostichus vulcanus str. 'Rupite'</name>
    <dbReference type="NCBI Taxonomy" id="2813851"/>
    <lineage>
        <taxon>Bacteria</taxon>
        <taxon>Bacillati</taxon>
        <taxon>Cyanobacteriota</taxon>
        <taxon>Cyanophyceae</taxon>
        <taxon>Thermostichales</taxon>
        <taxon>Thermostichaceae</taxon>
        <taxon>Thermostichus</taxon>
    </lineage>
</organism>
<dbReference type="Gene3D" id="3.30.420.150">
    <property type="entry name" value="Exopolyphosphatase. Domain 2"/>
    <property type="match status" value="1"/>
</dbReference>
<accession>A0ABT0C897</accession>
<evidence type="ECO:0000313" key="6">
    <source>
        <dbReference type="Proteomes" id="UP000830835"/>
    </source>
</evidence>
<feature type="domain" description="Ppx/GppA phosphatase C-terminal" evidence="4">
    <location>
        <begin position="364"/>
        <end position="546"/>
    </location>
</feature>
<feature type="compositionally biased region" description="Polar residues" evidence="2">
    <location>
        <begin position="1"/>
        <end position="15"/>
    </location>
</feature>
<evidence type="ECO:0000256" key="1">
    <source>
        <dbReference type="ARBA" id="ARBA00007125"/>
    </source>
</evidence>
<protein>
    <submittedName>
        <fullName evidence="5">Ppx/GppA family phosphatase</fullName>
    </submittedName>
</protein>
<gene>
    <name evidence="5" type="ORF">JX360_03670</name>
</gene>
<dbReference type="Pfam" id="PF02541">
    <property type="entry name" value="Ppx-GppA"/>
    <property type="match status" value="1"/>
</dbReference>
<dbReference type="InterPro" id="IPR048950">
    <property type="entry name" value="Ppx_GppA_C"/>
</dbReference>
<dbReference type="PANTHER" id="PTHR30005">
    <property type="entry name" value="EXOPOLYPHOSPHATASE"/>
    <property type="match status" value="1"/>
</dbReference>
<dbReference type="InterPro" id="IPR003695">
    <property type="entry name" value="Ppx_GppA_N"/>
</dbReference>
<evidence type="ECO:0000259" key="4">
    <source>
        <dbReference type="Pfam" id="PF21447"/>
    </source>
</evidence>
<dbReference type="Pfam" id="PF21447">
    <property type="entry name" value="Ppx-GppA_III"/>
    <property type="match status" value="1"/>
</dbReference>
<dbReference type="InterPro" id="IPR043129">
    <property type="entry name" value="ATPase_NBD"/>
</dbReference>
<dbReference type="InterPro" id="IPR003607">
    <property type="entry name" value="HD/PDEase_dom"/>
</dbReference>
<keyword evidence="6" id="KW-1185">Reference proteome</keyword>
<dbReference type="EMBL" id="JAFIRA010000005">
    <property type="protein sequence ID" value="MCJ2542012.1"/>
    <property type="molecule type" value="Genomic_DNA"/>
</dbReference>
<dbReference type="SUPFAM" id="SSF109604">
    <property type="entry name" value="HD-domain/PDEase-like"/>
    <property type="match status" value="1"/>
</dbReference>
<sequence length="577" mass="65110">MISSRANPTHPSATSAPPDPEPTQPLLPESQPLGAPVLAAIDVGTNSLHMVVVRINPRIPSFSIISREKATVRLGEYCNKTGALTAAAMERALEALDRFCRIADAFQVQSIVAVATSAVREAPNGLEFLKRIEQELGLRIELISGQEEARRIYLGVLSAMEFHNRLHVVVDIGGGSTELILGDGQEPEFLRSVKVGAVRLTQAFLHTDPPTSAELQALRQHIRGMLEAPIEQIKRIFELRAHQGSLTLVGTSGTIETLAQLDARRRLGSPPSRMQGYEFTLEALRSYSKEFRALTIAERQKLPGLGEKRGEIILAGTMILEEVMSLLGIEQIQFCERALREGLIVDWMISQGLIEDRLRYHSSVRRRSILKLAEKYQVELPYAERVAEFSLSLFDQTRGLLHRWGSRERALLWAAAMLHNCGHFISHAAHHKHSYYLIRHGELLGFNEEEVELIANLARYHRKSPPKKKHENFQRLTDERDRQIVMELSPLLRIACALDRRRLQAIQSLHCRFQLLGEAPRQMELILDPKHPNDDCALELWSLKTKKEVFEQQFKLEVIPKLSTQAEQTLDPFGAVI</sequence>
<feature type="region of interest" description="Disordered" evidence="2">
    <location>
        <begin position="1"/>
        <end position="30"/>
    </location>
</feature>
<dbReference type="SUPFAM" id="SSF53067">
    <property type="entry name" value="Actin-like ATPase domain"/>
    <property type="match status" value="2"/>
</dbReference>
<feature type="domain" description="Ppx/GppA phosphatase N-terminal" evidence="3">
    <location>
        <begin position="51"/>
        <end position="349"/>
    </location>
</feature>
<dbReference type="Gene3D" id="3.30.420.40">
    <property type="match status" value="1"/>
</dbReference>
<evidence type="ECO:0000313" key="5">
    <source>
        <dbReference type="EMBL" id="MCJ2542012.1"/>
    </source>
</evidence>
<comment type="caution">
    <text evidence="5">The sequence shown here is derived from an EMBL/GenBank/DDBJ whole genome shotgun (WGS) entry which is preliminary data.</text>
</comment>
<dbReference type="CDD" id="cd24006">
    <property type="entry name" value="ASKHA_NBD_PPX_GppA"/>
    <property type="match status" value="1"/>
</dbReference>
<comment type="similarity">
    <text evidence="1">Belongs to the GppA/Ppx family.</text>
</comment>
<reference evidence="5" key="1">
    <citation type="submission" date="2021-02" db="EMBL/GenBank/DDBJ databases">
        <title>The CRISPR/cas machinery reduction and long-range gene transfer in the hot spring cyanobacterium Synechococcus.</title>
        <authorList>
            <person name="Dvorak P."/>
            <person name="Jahodarova E."/>
            <person name="Hasler P."/>
            <person name="Poulickova A."/>
        </authorList>
    </citation>
    <scope>NUCLEOTIDE SEQUENCE</scope>
    <source>
        <strain evidence="5">Rupite</strain>
    </source>
</reference>
<dbReference type="RefSeq" id="WP_279611213.1">
    <property type="nucleotide sequence ID" value="NZ_JAFIRA010000005.1"/>
</dbReference>
<dbReference type="CDD" id="cd00077">
    <property type="entry name" value="HDc"/>
    <property type="match status" value="1"/>
</dbReference>